<dbReference type="SUPFAM" id="SSF55811">
    <property type="entry name" value="Nudix"/>
    <property type="match status" value="1"/>
</dbReference>
<dbReference type="PRINTS" id="PR01405">
    <property type="entry name" value="TETRPHPHTASE"/>
</dbReference>
<keyword evidence="3" id="KW-0547">Nucleotide-binding</keyword>
<name>A0A1L8DM02_9DIPT</name>
<evidence type="ECO:0000256" key="5">
    <source>
        <dbReference type="ARBA" id="ARBA00032644"/>
    </source>
</evidence>
<dbReference type="InterPro" id="IPR020084">
    <property type="entry name" value="NUDIX_hydrolase_CS"/>
</dbReference>
<dbReference type="EMBL" id="GFDF01006679">
    <property type="protein sequence ID" value="JAV07405.1"/>
    <property type="molecule type" value="Transcribed_RNA"/>
</dbReference>
<dbReference type="AlphaFoldDB" id="A0A1L8DM02"/>
<evidence type="ECO:0000259" key="6">
    <source>
        <dbReference type="PROSITE" id="PS51462"/>
    </source>
</evidence>
<evidence type="ECO:0000256" key="4">
    <source>
        <dbReference type="ARBA" id="ARBA00022801"/>
    </source>
</evidence>
<dbReference type="InterPro" id="IPR051325">
    <property type="entry name" value="Nudix_hydrolase_domain"/>
</dbReference>
<dbReference type="PANTHER" id="PTHR21340:SF0">
    <property type="entry name" value="BIS(5'-NUCLEOSYL)-TETRAPHOSPHATASE [ASYMMETRICAL]"/>
    <property type="match status" value="1"/>
</dbReference>
<dbReference type="GO" id="GO:0000166">
    <property type="term" value="F:nucleotide binding"/>
    <property type="evidence" value="ECO:0007669"/>
    <property type="project" value="UniProtKB-KW"/>
</dbReference>
<evidence type="ECO:0000256" key="3">
    <source>
        <dbReference type="ARBA" id="ARBA00022741"/>
    </source>
</evidence>
<keyword evidence="4 7" id="KW-0378">Hydrolase</keyword>
<protein>
    <recommendedName>
        <fullName evidence="2">Bis(5'-nucleosyl)-tetraphosphatase [asymmetrical]</fullName>
    </recommendedName>
    <alternativeName>
        <fullName evidence="5">Diadenosine 5',5'''-P1,P4-tetraphosphate asymmetrical hydrolase</fullName>
    </alternativeName>
</protein>
<dbReference type="PROSITE" id="PS00893">
    <property type="entry name" value="NUDIX_BOX"/>
    <property type="match status" value="1"/>
</dbReference>
<comment type="similarity">
    <text evidence="1">Belongs to the Nudix hydrolase family.</text>
</comment>
<dbReference type="PROSITE" id="PS51462">
    <property type="entry name" value="NUDIX"/>
    <property type="match status" value="1"/>
</dbReference>
<organism evidence="7">
    <name type="scientific">Nyssomyia neivai</name>
    <dbReference type="NCBI Taxonomy" id="330878"/>
    <lineage>
        <taxon>Eukaryota</taxon>
        <taxon>Metazoa</taxon>
        <taxon>Ecdysozoa</taxon>
        <taxon>Arthropoda</taxon>
        <taxon>Hexapoda</taxon>
        <taxon>Insecta</taxon>
        <taxon>Pterygota</taxon>
        <taxon>Neoptera</taxon>
        <taxon>Endopterygota</taxon>
        <taxon>Diptera</taxon>
        <taxon>Nematocera</taxon>
        <taxon>Psychodoidea</taxon>
        <taxon>Psychodidae</taxon>
        <taxon>Nyssomyia</taxon>
    </lineage>
</organism>
<dbReference type="InterPro" id="IPR015797">
    <property type="entry name" value="NUDIX_hydrolase-like_dom_sf"/>
</dbReference>
<reference evidence="7" key="1">
    <citation type="submission" date="2016-12" db="EMBL/GenBank/DDBJ databases">
        <title>An insight into the sialome and mialome of the sand fly, Nyssomyia neivai.</title>
        <authorList>
            <person name="Sebastian V."/>
            <person name="Goulart T.M."/>
            <person name="Oliveira W."/>
            <person name="Calvo E."/>
            <person name="Oliveira L.F."/>
            <person name="Pinto M.C."/>
            <person name="Rosselino A.M."/>
            <person name="Ribeiro J.M."/>
        </authorList>
    </citation>
    <scope>NUCLEOTIDE SEQUENCE</scope>
</reference>
<dbReference type="Pfam" id="PF00293">
    <property type="entry name" value="NUDIX"/>
    <property type="match status" value="1"/>
</dbReference>
<proteinExistence type="inferred from homology"/>
<dbReference type="PANTHER" id="PTHR21340">
    <property type="entry name" value="DIADENOSINE 5,5-P1,P4-TETRAPHOSPHATE PYROPHOSPHOHYDROLASE MUTT"/>
    <property type="match status" value="1"/>
</dbReference>
<dbReference type="Gene3D" id="3.90.79.10">
    <property type="entry name" value="Nucleoside Triphosphate Pyrophosphohydrolase"/>
    <property type="match status" value="1"/>
</dbReference>
<dbReference type="CDD" id="cd03428">
    <property type="entry name" value="NUDIX_Ap4A_Nudt2"/>
    <property type="match status" value="1"/>
</dbReference>
<evidence type="ECO:0000313" key="7">
    <source>
        <dbReference type="EMBL" id="JAV07405.1"/>
    </source>
</evidence>
<evidence type="ECO:0000256" key="1">
    <source>
        <dbReference type="ARBA" id="ARBA00005582"/>
    </source>
</evidence>
<dbReference type="GO" id="GO:0006754">
    <property type="term" value="P:ATP biosynthetic process"/>
    <property type="evidence" value="ECO:0007669"/>
    <property type="project" value="TreeGrafter"/>
</dbReference>
<evidence type="ECO:0000256" key="2">
    <source>
        <dbReference type="ARBA" id="ARBA00018911"/>
    </source>
</evidence>
<feature type="domain" description="Nudix hydrolase" evidence="6">
    <location>
        <begin position="2"/>
        <end position="142"/>
    </location>
</feature>
<dbReference type="GO" id="GO:0004081">
    <property type="term" value="F:bis(5'-nucleosyl)-tetraphosphatase (asymmetrical) activity"/>
    <property type="evidence" value="ECO:0007669"/>
    <property type="project" value="TreeGrafter"/>
</dbReference>
<sequence>MGKEVAAGFLLFRRLNNQIEYLLLQASYGTGHWTPPKGHLERGETEYEAALRETQEEAGYNEGDLKIFKNWCHEMHYPVKGEDKKVVYWVAELVDPNKEPQLSNEHIARKWLPKDEAIALSGFSNFEEMVKKYDDIIQKEKL</sequence>
<dbReference type="InterPro" id="IPR000086">
    <property type="entry name" value="NUDIX_hydrolase_dom"/>
</dbReference>
<accession>A0A1L8DM02</accession>
<dbReference type="GO" id="GO:0006167">
    <property type="term" value="P:AMP biosynthetic process"/>
    <property type="evidence" value="ECO:0007669"/>
    <property type="project" value="TreeGrafter"/>
</dbReference>
<dbReference type="InterPro" id="IPR003565">
    <property type="entry name" value="Tetra_PHTase"/>
</dbReference>